<evidence type="ECO:0000256" key="13">
    <source>
        <dbReference type="NCBIfam" id="TIGR02402"/>
    </source>
</evidence>
<sequence>MKKQLSSFSVWAPEKESMILNIVHPIQQKIDMQKDERGYFHASVPHAEQGLRYYYIPEGGSDTPDPRSHFQPEGVHGPSQLVDHQSYRWNDAGWHGLPFKDLIFYELHVGAFTPEGTFEAIIPRLDDFVELGINALELMPVNQFPGSRDWGYDGVYIYAVQNSYGGPEGLKKLVDACHQKGIAVFLDVVYNHLGPEGNYLGKFAPYFTGKYRTPWGDAINFDGPCSDEVCHYFADNLYHWFANYHIDGIRADAVHEVYDRETPHFWVCCHQQVQQWQQQLGKQLYLVAESDFNSPHVVKHPSAGGWGFNAQWLDDFHHALYVLLDKKGIKYYVDFGRMQQLAKAYKEGFVHSGEYVKFRRRRHGASSAGISGEQFLVFSQNHDIVGNRPGGERWSVLLSFPQLQLAAAAVILSPYVPLLFMGEEYGEDAPFYFFADYSDESLRKALREGRKKEFEAFHWDMEPKDALDPHVFLECKLQWHKRNTGSNRNLLNWYRQLIALRREHAVLTNLDKNNIYVTQLGEQGLVLHRQNDRGEQHLLCLFNFSDQPLTYTLPTGEWKLLLTNLPETDLSPSLPLSFPAYSVWVYQVV</sequence>
<dbReference type="InterPro" id="IPR017853">
    <property type="entry name" value="GH"/>
</dbReference>
<dbReference type="InterPro" id="IPR014756">
    <property type="entry name" value="Ig_E-set"/>
</dbReference>
<keyword evidence="9 14" id="KW-0326">Glycosidase</keyword>
<feature type="binding site" evidence="16">
    <location>
        <begin position="250"/>
        <end position="255"/>
    </location>
    <ligand>
        <name>substrate</name>
    </ligand>
</feature>
<feature type="site" description="Transition state stabilizer" evidence="17">
    <location>
        <position position="383"/>
    </location>
</feature>
<dbReference type="SUPFAM" id="SSF81296">
    <property type="entry name" value="E set domains"/>
    <property type="match status" value="1"/>
</dbReference>
<dbReference type="InterPro" id="IPR012768">
    <property type="entry name" value="Trehalose_TreZ"/>
</dbReference>
<dbReference type="Proteomes" id="UP000290545">
    <property type="component" value="Unassembled WGS sequence"/>
</dbReference>
<dbReference type="GO" id="GO:0005737">
    <property type="term" value="C:cytoplasm"/>
    <property type="evidence" value="ECO:0007669"/>
    <property type="project" value="UniProtKB-SubCell"/>
</dbReference>
<dbReference type="RefSeq" id="WP_129002661.1">
    <property type="nucleotide sequence ID" value="NZ_SDHZ01000001.1"/>
</dbReference>
<evidence type="ECO:0000256" key="9">
    <source>
        <dbReference type="ARBA" id="ARBA00023295"/>
    </source>
</evidence>
<dbReference type="EMBL" id="SDHZ01000001">
    <property type="protein sequence ID" value="RXK86912.1"/>
    <property type="molecule type" value="Genomic_DNA"/>
</dbReference>
<evidence type="ECO:0000256" key="12">
    <source>
        <dbReference type="ARBA" id="ARBA00034013"/>
    </source>
</evidence>
<name>A0A4Q1DBU0_9BACT</name>
<dbReference type="GO" id="GO:0033942">
    <property type="term" value="F:4-alpha-D-(1-&gt;4)-alpha-D-glucanotrehalose trehalohydrolase activity"/>
    <property type="evidence" value="ECO:0007669"/>
    <property type="project" value="UniProtKB-EC"/>
</dbReference>
<comment type="pathway">
    <text evidence="2 14">Glycan biosynthesis; trehalose biosynthesis.</text>
</comment>
<comment type="caution">
    <text evidence="19">The sequence shown here is derived from an EMBL/GenBank/DDBJ whole genome shotgun (WGS) entry which is preliminary data.</text>
</comment>
<dbReference type="PIRSF" id="PIRSF006337">
    <property type="entry name" value="Trehalose_TreZ"/>
    <property type="match status" value="1"/>
</dbReference>
<feature type="active site" description="Proton donor" evidence="15">
    <location>
        <position position="289"/>
    </location>
</feature>
<comment type="subcellular location">
    <subcellularLocation>
        <location evidence="1 15">Cytoplasm</location>
    </subcellularLocation>
</comment>
<dbReference type="CDD" id="cd02853">
    <property type="entry name" value="E_set_MTHase_like_N"/>
    <property type="match status" value="1"/>
</dbReference>
<dbReference type="InterPro" id="IPR013780">
    <property type="entry name" value="Glyco_hydro_b"/>
</dbReference>
<dbReference type="InterPro" id="IPR013783">
    <property type="entry name" value="Ig-like_fold"/>
</dbReference>
<dbReference type="PANTHER" id="PTHR43651:SF11">
    <property type="entry name" value="MALTO-OLIGOSYLTREHALOSE TREHALOHYDROLASE"/>
    <property type="match status" value="1"/>
</dbReference>
<dbReference type="Gene3D" id="1.10.10.760">
    <property type="entry name" value="E-set domains of sugar-utilizing enzymes"/>
    <property type="match status" value="1"/>
</dbReference>
<evidence type="ECO:0000256" key="3">
    <source>
        <dbReference type="ARBA" id="ARBA00008061"/>
    </source>
</evidence>
<feature type="binding site" evidence="16">
    <location>
        <begin position="314"/>
        <end position="318"/>
    </location>
    <ligand>
        <name>substrate</name>
    </ligand>
</feature>
<evidence type="ECO:0000256" key="15">
    <source>
        <dbReference type="PIRSR" id="PIRSR006337-1"/>
    </source>
</evidence>
<dbReference type="InterPro" id="IPR044901">
    <property type="entry name" value="Trehalose_TreZ_E-set_sf"/>
</dbReference>
<dbReference type="NCBIfam" id="TIGR02402">
    <property type="entry name" value="trehalose_TreZ"/>
    <property type="match status" value="1"/>
</dbReference>
<dbReference type="InterPro" id="IPR006047">
    <property type="entry name" value="GH13_cat_dom"/>
</dbReference>
<dbReference type="SUPFAM" id="SSF51445">
    <property type="entry name" value="(Trans)glycosidases"/>
    <property type="match status" value="1"/>
</dbReference>
<feature type="binding site" evidence="16">
    <location>
        <begin position="382"/>
        <end position="387"/>
    </location>
    <ligand>
        <name>substrate</name>
    </ligand>
</feature>
<evidence type="ECO:0000256" key="1">
    <source>
        <dbReference type="ARBA" id="ARBA00004496"/>
    </source>
</evidence>
<evidence type="ECO:0000256" key="14">
    <source>
        <dbReference type="PIRNR" id="PIRNR006337"/>
    </source>
</evidence>
<keyword evidence="6" id="KW-0963">Cytoplasm</keyword>
<feature type="domain" description="Glycosyl hydrolase family 13 catalytic" evidence="18">
    <location>
        <begin position="106"/>
        <end position="450"/>
    </location>
</feature>
<keyword evidence="20" id="KW-1185">Reference proteome</keyword>
<dbReference type="CDD" id="cd11325">
    <property type="entry name" value="AmyAc_GTHase"/>
    <property type="match status" value="1"/>
</dbReference>
<dbReference type="AlphaFoldDB" id="A0A4Q1DBU0"/>
<evidence type="ECO:0000256" key="16">
    <source>
        <dbReference type="PIRSR" id="PIRSR006337-2"/>
    </source>
</evidence>
<keyword evidence="8" id="KW-0119">Carbohydrate metabolism</keyword>
<evidence type="ECO:0000256" key="4">
    <source>
        <dbReference type="ARBA" id="ARBA00012268"/>
    </source>
</evidence>
<feature type="active site" description="Nucleophile" evidence="15">
    <location>
        <position position="252"/>
    </location>
</feature>
<evidence type="ECO:0000256" key="11">
    <source>
        <dbReference type="ARBA" id="ARBA00033284"/>
    </source>
</evidence>
<keyword evidence="7 14" id="KW-0378">Hydrolase</keyword>
<dbReference type="SMART" id="SM00642">
    <property type="entry name" value="Aamy"/>
    <property type="match status" value="1"/>
</dbReference>
<evidence type="ECO:0000313" key="20">
    <source>
        <dbReference type="Proteomes" id="UP000290545"/>
    </source>
</evidence>
<dbReference type="Gene3D" id="3.20.20.80">
    <property type="entry name" value="Glycosidases"/>
    <property type="match status" value="1"/>
</dbReference>
<organism evidence="19 20">
    <name type="scientific">Filimonas effusa</name>
    <dbReference type="NCBI Taxonomy" id="2508721"/>
    <lineage>
        <taxon>Bacteria</taxon>
        <taxon>Pseudomonadati</taxon>
        <taxon>Bacteroidota</taxon>
        <taxon>Chitinophagia</taxon>
        <taxon>Chitinophagales</taxon>
        <taxon>Chitinophagaceae</taxon>
        <taxon>Filimonas</taxon>
    </lineage>
</organism>
<comment type="similarity">
    <text evidence="3 14">Belongs to the glycosyl hydrolase 13 family.</text>
</comment>
<dbReference type="UniPathway" id="UPA00299"/>
<evidence type="ECO:0000256" key="10">
    <source>
        <dbReference type="ARBA" id="ARBA00032057"/>
    </source>
</evidence>
<accession>A0A4Q1DBU0</accession>
<evidence type="ECO:0000256" key="7">
    <source>
        <dbReference type="ARBA" id="ARBA00022801"/>
    </source>
</evidence>
<dbReference type="GO" id="GO:0005992">
    <property type="term" value="P:trehalose biosynthetic process"/>
    <property type="evidence" value="ECO:0007669"/>
    <property type="project" value="UniProtKB-UniRule"/>
</dbReference>
<dbReference type="Gene3D" id="2.60.40.1180">
    <property type="entry name" value="Golgi alpha-mannosidase II"/>
    <property type="match status" value="1"/>
</dbReference>
<evidence type="ECO:0000313" key="19">
    <source>
        <dbReference type="EMBL" id="RXK86912.1"/>
    </source>
</evidence>
<evidence type="ECO:0000256" key="2">
    <source>
        <dbReference type="ARBA" id="ARBA00005199"/>
    </source>
</evidence>
<reference evidence="19 20" key="1">
    <citation type="submission" date="2019-01" db="EMBL/GenBank/DDBJ databases">
        <title>Filimonas sp. strain TTM-71.</title>
        <authorList>
            <person name="Chen W.-M."/>
        </authorList>
    </citation>
    <scope>NUCLEOTIDE SEQUENCE [LARGE SCALE GENOMIC DNA]</scope>
    <source>
        <strain evidence="19 20">TTM-71</strain>
    </source>
</reference>
<proteinExistence type="inferred from homology"/>
<dbReference type="Pfam" id="PF00128">
    <property type="entry name" value="Alpha-amylase"/>
    <property type="match status" value="1"/>
</dbReference>
<evidence type="ECO:0000256" key="6">
    <source>
        <dbReference type="ARBA" id="ARBA00022490"/>
    </source>
</evidence>
<gene>
    <name evidence="19" type="primary">treZ</name>
    <name evidence="19" type="ORF">ESB13_09015</name>
</gene>
<evidence type="ECO:0000256" key="17">
    <source>
        <dbReference type="PIRSR" id="PIRSR006337-3"/>
    </source>
</evidence>
<dbReference type="SUPFAM" id="SSF51011">
    <property type="entry name" value="Glycosyl hydrolase domain"/>
    <property type="match status" value="1"/>
</dbReference>
<evidence type="ECO:0000259" key="18">
    <source>
        <dbReference type="SMART" id="SM00642"/>
    </source>
</evidence>
<dbReference type="EC" id="3.2.1.141" evidence="4 13"/>
<evidence type="ECO:0000256" key="5">
    <source>
        <dbReference type="ARBA" id="ARBA00015938"/>
    </source>
</evidence>
<dbReference type="Gene3D" id="2.60.40.10">
    <property type="entry name" value="Immunoglobulins"/>
    <property type="match status" value="1"/>
</dbReference>
<dbReference type="PANTHER" id="PTHR43651">
    <property type="entry name" value="1,4-ALPHA-GLUCAN-BRANCHING ENZYME"/>
    <property type="match status" value="1"/>
</dbReference>
<dbReference type="OrthoDB" id="9761875at2"/>
<evidence type="ECO:0000256" key="8">
    <source>
        <dbReference type="ARBA" id="ARBA00023277"/>
    </source>
</evidence>
<protein>
    <recommendedName>
        <fullName evidence="5 13">Malto-oligosyltrehalose trehalohydrolase</fullName>
        <shortName evidence="14">MTHase</shortName>
        <ecNumber evidence="4 13">3.2.1.141</ecNumber>
    </recommendedName>
    <alternativeName>
        <fullName evidence="11 14">4-alpha-D-((1-&gt;4)-alpha-D-glucano)trehalose trehalohydrolase</fullName>
    </alternativeName>
    <alternativeName>
        <fullName evidence="10 14">Maltooligosyl trehalose trehalohydrolase</fullName>
    </alternativeName>
</protein>
<comment type="catalytic activity">
    <reaction evidence="12 14">
        <text>hydrolysis of (1-&gt;4)-alpha-D-glucosidic linkage in 4-alpha-D-[(1-&gt;4)-alpha-D-glucanosyl]n trehalose to yield trehalose and (1-&gt;4)-alpha-D-glucan.</text>
        <dbReference type="EC" id="3.2.1.141"/>
    </reaction>
</comment>